<reference evidence="1" key="1">
    <citation type="submission" date="2016-07" db="EMBL/GenBank/DDBJ databases">
        <authorList>
            <person name="Bretaudeau A."/>
        </authorList>
    </citation>
    <scope>NUCLEOTIDE SEQUENCE</scope>
    <source>
        <strain evidence="1">Rice</strain>
        <tissue evidence="1">Whole body</tissue>
    </source>
</reference>
<organism evidence="1">
    <name type="scientific">Spodoptera frugiperda</name>
    <name type="common">Fall armyworm</name>
    <dbReference type="NCBI Taxonomy" id="7108"/>
    <lineage>
        <taxon>Eukaryota</taxon>
        <taxon>Metazoa</taxon>
        <taxon>Ecdysozoa</taxon>
        <taxon>Arthropoda</taxon>
        <taxon>Hexapoda</taxon>
        <taxon>Insecta</taxon>
        <taxon>Pterygota</taxon>
        <taxon>Neoptera</taxon>
        <taxon>Endopterygota</taxon>
        <taxon>Lepidoptera</taxon>
        <taxon>Glossata</taxon>
        <taxon>Ditrysia</taxon>
        <taxon>Noctuoidea</taxon>
        <taxon>Noctuidae</taxon>
        <taxon>Amphipyrinae</taxon>
        <taxon>Spodoptera</taxon>
    </lineage>
</organism>
<dbReference type="EMBL" id="ODYU01010729">
    <property type="protein sequence ID" value="SOQ56018.1"/>
    <property type="molecule type" value="Genomic_DNA"/>
</dbReference>
<protein>
    <submittedName>
        <fullName evidence="1">SFRICE_031857</fullName>
    </submittedName>
</protein>
<proteinExistence type="predicted"/>
<name>A0A2H1WSJ6_SPOFR</name>
<gene>
    <name evidence="1" type="ORF">SFRICE_031857</name>
</gene>
<evidence type="ECO:0000313" key="1">
    <source>
        <dbReference type="EMBL" id="SOQ56018.1"/>
    </source>
</evidence>
<accession>A0A2H1WSJ6</accession>
<sequence length="199" mass="21760">MGCWLGNQGLGRDSPSCLIARLVWWLGNRLRDRAKSSDVDSLTEQLLVCINYTVGVVAGQLTAVQCVAGPIPARNNSLCDPQIVVPGLSVICKAVFLWYKPVNQQTYDVHPTHQRCNKCVAGLLGVKKLRVLGESGIGKIGDKVIGTHSHNEPQCKRCFTSVFCDALVSLRSSQPICAEAWLSHTLNAMTMDIRMKIAK</sequence>
<dbReference type="AlphaFoldDB" id="A0A2H1WSJ6"/>